<dbReference type="InterPro" id="IPR058330">
    <property type="entry name" value="DUF8017"/>
</dbReference>
<feature type="compositionally biased region" description="Low complexity" evidence="1">
    <location>
        <begin position="38"/>
        <end position="78"/>
    </location>
</feature>
<dbReference type="OrthoDB" id="3614545at2"/>
<reference evidence="4 5" key="1">
    <citation type="journal article" date="2016" name="Front. Microbiol.">
        <title>Comparative Genomics Analysis of Streptomyces Species Reveals Their Adaptation to the Marine Environment and Their Diversity at the Genomic Level.</title>
        <authorList>
            <person name="Tian X."/>
            <person name="Zhang Z."/>
            <person name="Yang T."/>
            <person name="Chen M."/>
            <person name="Li J."/>
            <person name="Chen F."/>
            <person name="Yang J."/>
            <person name="Li W."/>
            <person name="Zhang B."/>
            <person name="Zhang Z."/>
            <person name="Wu J."/>
            <person name="Zhang C."/>
            <person name="Long L."/>
            <person name="Xiao J."/>
        </authorList>
    </citation>
    <scope>NUCLEOTIDE SEQUENCE [LARGE SCALE GENOMIC DNA]</scope>
    <source>
        <strain evidence="4 5">SCSIO 02100</strain>
    </source>
</reference>
<dbReference type="RefSeq" id="WP_070199087.1">
    <property type="nucleotide sequence ID" value="NZ_LJGU01000161.1"/>
</dbReference>
<proteinExistence type="predicted"/>
<evidence type="ECO:0000256" key="1">
    <source>
        <dbReference type="SAM" id="MobiDB-lite"/>
    </source>
</evidence>
<dbReference type="EMBL" id="LJGU01000161">
    <property type="protein sequence ID" value="OEU89539.1"/>
    <property type="molecule type" value="Genomic_DNA"/>
</dbReference>
<feature type="transmembrane region" description="Helical" evidence="2">
    <location>
        <begin position="109"/>
        <end position="131"/>
    </location>
</feature>
<feature type="region of interest" description="Disordered" evidence="1">
    <location>
        <begin position="131"/>
        <end position="178"/>
    </location>
</feature>
<dbReference type="STRING" id="1075402.AN216_25610"/>
<keyword evidence="2" id="KW-1133">Transmembrane helix</keyword>
<dbReference type="PATRIC" id="fig|1075402.3.peg.208"/>
<dbReference type="Pfam" id="PF26056">
    <property type="entry name" value="DUF8017"/>
    <property type="match status" value="1"/>
</dbReference>
<comment type="caution">
    <text evidence="4">The sequence shown here is derived from an EMBL/GenBank/DDBJ whole genome shotgun (WGS) entry which is preliminary data.</text>
</comment>
<gene>
    <name evidence="4" type="ORF">AN216_25610</name>
</gene>
<evidence type="ECO:0000313" key="5">
    <source>
        <dbReference type="Proteomes" id="UP000176101"/>
    </source>
</evidence>
<dbReference type="AlphaFoldDB" id="A0A1E7JMN2"/>
<evidence type="ECO:0000259" key="3">
    <source>
        <dbReference type="Pfam" id="PF26056"/>
    </source>
</evidence>
<evidence type="ECO:0000313" key="4">
    <source>
        <dbReference type="EMBL" id="OEU89539.1"/>
    </source>
</evidence>
<keyword evidence="5" id="KW-1185">Reference proteome</keyword>
<evidence type="ECO:0000256" key="2">
    <source>
        <dbReference type="SAM" id="Phobius"/>
    </source>
</evidence>
<sequence>MWPGDQQSGENQNPQQPNPYQQPGYQQPNPYQQPPQPGQSGQPPQAGQPQQPGYGYPQQPGQPQQPGYGYPQQPAPEQSYAPPGAQQWGASTMPGAPQPQQGGGRNKTAAIAIVTAVAVVAAAVITGVFLMQGDDEETPDKAGGGNSSAAEEKPSGKPEPSPTKSKDPSDPVIPGWQSVVNPKHYTAFDVPKTDDWEVAGDSYLTGFTKGDTSEPLVTMSAPAFFKKDWCDSGDPDETSERALVGSKGAQGAKSSKEAAKIAAGNWVIAGYDQKQKGKLKVSEPKKFSNEHGVKGHVATATVTGAPKKDKCDVGSAKSVAVSWINSNDDLVIWVLLSDKGVKDEVPNSDVKKMMQSLRSSGEPEVGVDPRG</sequence>
<feature type="compositionally biased region" description="Low complexity" evidence="1">
    <location>
        <begin position="1"/>
        <end position="30"/>
    </location>
</feature>
<protein>
    <recommendedName>
        <fullName evidence="3">DUF8017 domain-containing protein</fullName>
    </recommendedName>
</protein>
<feature type="region of interest" description="Disordered" evidence="1">
    <location>
        <begin position="1"/>
        <end position="107"/>
    </location>
</feature>
<name>A0A1E7JMN2_9ACTN</name>
<feature type="region of interest" description="Disordered" evidence="1">
    <location>
        <begin position="232"/>
        <end position="253"/>
    </location>
</feature>
<keyword evidence="2" id="KW-0812">Transmembrane</keyword>
<keyword evidence="2" id="KW-0472">Membrane</keyword>
<feature type="domain" description="DUF8017" evidence="3">
    <location>
        <begin position="170"/>
        <end position="360"/>
    </location>
</feature>
<organism evidence="4 5">
    <name type="scientific">Streptomyces oceani</name>
    <dbReference type="NCBI Taxonomy" id="1075402"/>
    <lineage>
        <taxon>Bacteria</taxon>
        <taxon>Bacillati</taxon>
        <taxon>Actinomycetota</taxon>
        <taxon>Actinomycetes</taxon>
        <taxon>Kitasatosporales</taxon>
        <taxon>Streptomycetaceae</taxon>
        <taxon>Streptomyces</taxon>
    </lineage>
</organism>
<dbReference type="Proteomes" id="UP000176101">
    <property type="component" value="Unassembled WGS sequence"/>
</dbReference>
<accession>A0A1E7JMN2</accession>